<dbReference type="Gene3D" id="3.40.50.1820">
    <property type="entry name" value="alpha/beta hydrolase"/>
    <property type="match status" value="1"/>
</dbReference>
<name>S5TIK8_9CORY</name>
<dbReference type="GO" id="GO:0016787">
    <property type="term" value="F:hydrolase activity"/>
    <property type="evidence" value="ECO:0007669"/>
    <property type="project" value="UniProtKB-KW"/>
</dbReference>
<dbReference type="OrthoDB" id="3199405at2"/>
<proteinExistence type="inferred from homology"/>
<organism evidence="6 7">
    <name type="scientific">Corynebacterium maris DSM 45190</name>
    <dbReference type="NCBI Taxonomy" id="1224163"/>
    <lineage>
        <taxon>Bacteria</taxon>
        <taxon>Bacillati</taxon>
        <taxon>Actinomycetota</taxon>
        <taxon>Actinomycetes</taxon>
        <taxon>Mycobacteriales</taxon>
        <taxon>Corynebacteriaceae</taxon>
        <taxon>Corynebacterium</taxon>
    </lineage>
</organism>
<evidence type="ECO:0000256" key="2">
    <source>
        <dbReference type="ARBA" id="ARBA00022801"/>
    </source>
</evidence>
<dbReference type="InterPro" id="IPR002018">
    <property type="entry name" value="CarbesteraseB"/>
</dbReference>
<dbReference type="eggNOG" id="COG2272">
    <property type="taxonomic scope" value="Bacteria"/>
</dbReference>
<dbReference type="Pfam" id="PF00135">
    <property type="entry name" value="COesterase"/>
    <property type="match status" value="1"/>
</dbReference>
<dbReference type="Proteomes" id="UP000015388">
    <property type="component" value="Chromosome"/>
</dbReference>
<evidence type="ECO:0000259" key="5">
    <source>
        <dbReference type="Pfam" id="PF00135"/>
    </source>
</evidence>
<dbReference type="KEGG" id="cmd:B841_05375"/>
<dbReference type="SUPFAM" id="SSF53474">
    <property type="entry name" value="alpha/beta-Hydrolases"/>
    <property type="match status" value="1"/>
</dbReference>
<accession>S5TIK8</accession>
<dbReference type="EC" id="3.1.1.-" evidence="3"/>
<dbReference type="InterPro" id="IPR029058">
    <property type="entry name" value="AB_hydrolase_fold"/>
</dbReference>
<evidence type="ECO:0000256" key="1">
    <source>
        <dbReference type="ARBA" id="ARBA00005964"/>
    </source>
</evidence>
<dbReference type="HOGENOM" id="CLU_006586_16_0_11"/>
<evidence type="ECO:0000256" key="4">
    <source>
        <dbReference type="SAM" id="MobiDB-lite"/>
    </source>
</evidence>
<feature type="domain" description="Carboxylesterase type B" evidence="5">
    <location>
        <begin position="10"/>
        <end position="474"/>
    </location>
</feature>
<dbReference type="ESTHER" id="9cory-s5tik8">
    <property type="family name" value="Carb_B_Bacteria"/>
</dbReference>
<dbReference type="AlphaFoldDB" id="S5TIK8"/>
<reference evidence="6 7" key="1">
    <citation type="submission" date="2012-11" db="EMBL/GenBank/DDBJ databases">
        <title>The complete genome sequence of Corynebacterium maris Coryn-1 (=DSM 45190).</title>
        <authorList>
            <person name="Schaffert L."/>
            <person name="Albersmeier A."/>
            <person name="Kalinowski J."/>
            <person name="Ruckert C."/>
        </authorList>
    </citation>
    <scope>NUCLEOTIDE SEQUENCE [LARGE SCALE GENOMIC DNA]</scope>
    <source>
        <strain evidence="7">Coryn-1</strain>
    </source>
</reference>
<dbReference type="STRING" id="1224163.B841_05375"/>
<evidence type="ECO:0000256" key="3">
    <source>
        <dbReference type="RuleBase" id="RU361235"/>
    </source>
</evidence>
<dbReference type="PROSITE" id="PS00122">
    <property type="entry name" value="CARBOXYLESTERASE_B_1"/>
    <property type="match status" value="1"/>
</dbReference>
<gene>
    <name evidence="6" type="ORF">B841_05375</name>
</gene>
<dbReference type="InterPro" id="IPR050309">
    <property type="entry name" value="Type-B_Carboxylest/Lipase"/>
</dbReference>
<evidence type="ECO:0000313" key="6">
    <source>
        <dbReference type="EMBL" id="AGS34548.1"/>
    </source>
</evidence>
<dbReference type="InterPro" id="IPR019826">
    <property type="entry name" value="Carboxylesterase_B_AS"/>
</dbReference>
<protein>
    <recommendedName>
        <fullName evidence="3">Carboxylic ester hydrolase</fullName>
        <ecNumber evidence="3">3.1.1.-</ecNumber>
    </recommendedName>
</protein>
<feature type="region of interest" description="Disordered" evidence="4">
    <location>
        <begin position="535"/>
        <end position="575"/>
    </location>
</feature>
<sequence>MTLTATTLSGPVVPTTAGDVRGLLDEDRELMTWRGVPFGADTSGAHRFSAPRPAQPWTGVRDCIDFGPPAPQPTYSLNDAVAGSEDCLHLDIVRPATHATLPVVVYLHGGSFLMGASHQRLLRGYEMALGMDVVYVSVNFRLGALGYLDYRSVPLGEDDEPCVANPAIHDQLLALEWVRDNIAEFGGDPDNVTLMGESAGGAAVTTLMCVPAAEGLFHRAIAQSPPVASIHSRAQSTMWIRDLLAGLDVDDTAAEDITLGDLRDLDAAELVRAGQTMLFQGRELMHLNPCFSPTVDGELLPDHPFEAFAAGDQMKIPLVIGSNLDEIGFSRFMYQRSKKRGSVARQLLKVFDPLAAPGVLEAYDGGVQRKDFADLLSDAVFWAPAVRVAEAHSQWAPTWLYRFDYAPQLLRWLGLGAMHSLELSVIFGDPGAHRAVNFAKYGGLGGLEEVMETMQYEWAHFFHTGGVAPDWPEYVTDSRLGEKRATMIFNVESEVVHDPEPEKRVAWEGFDLTEWGVGRPDLLAELGLLAEVAAGDRPEDVDGEADEVAAAPEPGSPGKDAGTRGLWSALRRRRG</sequence>
<dbReference type="EMBL" id="CP003924">
    <property type="protein sequence ID" value="AGS34548.1"/>
    <property type="molecule type" value="Genomic_DNA"/>
</dbReference>
<dbReference type="PANTHER" id="PTHR11559">
    <property type="entry name" value="CARBOXYLESTERASE"/>
    <property type="match status" value="1"/>
</dbReference>
<keyword evidence="7" id="KW-1185">Reference proteome</keyword>
<dbReference type="RefSeq" id="WP_020934481.1">
    <property type="nucleotide sequence ID" value="NC_021915.1"/>
</dbReference>
<dbReference type="PATRIC" id="fig|1224163.3.peg.1077"/>
<keyword evidence="2 3" id="KW-0378">Hydrolase</keyword>
<evidence type="ECO:0000313" key="7">
    <source>
        <dbReference type="Proteomes" id="UP000015388"/>
    </source>
</evidence>
<comment type="similarity">
    <text evidence="1 3">Belongs to the type-B carboxylesterase/lipase family.</text>
</comment>